<keyword evidence="1" id="KW-0812">Transmembrane</keyword>
<accession>A0A4U5JFW2</accession>
<evidence type="ECO:0000313" key="3">
    <source>
        <dbReference type="Proteomes" id="UP000308037"/>
    </source>
</evidence>
<dbReference type="AlphaFoldDB" id="A0A4U5JFW2"/>
<keyword evidence="1" id="KW-1133">Transmembrane helix</keyword>
<keyword evidence="1" id="KW-0472">Membrane</keyword>
<dbReference type="Proteomes" id="UP000308037">
    <property type="component" value="Unassembled WGS sequence"/>
</dbReference>
<feature type="transmembrane region" description="Helical" evidence="1">
    <location>
        <begin position="35"/>
        <end position="55"/>
    </location>
</feature>
<feature type="transmembrane region" description="Helical" evidence="1">
    <location>
        <begin position="93"/>
        <end position="113"/>
    </location>
</feature>
<proteinExistence type="predicted"/>
<organism evidence="2 3">
    <name type="scientific">Natronomonas salsuginis</name>
    <dbReference type="NCBI Taxonomy" id="2217661"/>
    <lineage>
        <taxon>Archaea</taxon>
        <taxon>Methanobacteriati</taxon>
        <taxon>Methanobacteriota</taxon>
        <taxon>Stenosarchaea group</taxon>
        <taxon>Halobacteria</taxon>
        <taxon>Halobacteriales</taxon>
        <taxon>Natronomonadaceae</taxon>
        <taxon>Natronomonas</taxon>
    </lineage>
</organism>
<reference evidence="2 3" key="1">
    <citation type="submission" date="2019-04" db="EMBL/GenBank/DDBJ databases">
        <title>Natronomonas sp. F20-122 a newhaloarchaeon isolated from a saline saltern of Isla Bacuta, Huelva, Spain.</title>
        <authorList>
            <person name="Duran-Viseras A."/>
            <person name="Sanchez-Porro C."/>
            <person name="Ventosa A."/>
        </authorList>
    </citation>
    <scope>NUCLEOTIDE SEQUENCE [LARGE SCALE GENOMIC DNA]</scope>
    <source>
        <strain evidence="2 3">F20-122</strain>
    </source>
</reference>
<keyword evidence="3" id="KW-1185">Reference proteome</keyword>
<dbReference type="RefSeq" id="WP_137277361.1">
    <property type="nucleotide sequence ID" value="NZ_QKNX01000006.1"/>
</dbReference>
<dbReference type="EMBL" id="QKNX01000006">
    <property type="protein sequence ID" value="TKR24939.1"/>
    <property type="molecule type" value="Genomic_DNA"/>
</dbReference>
<feature type="transmembrane region" description="Helical" evidence="1">
    <location>
        <begin position="67"/>
        <end position="87"/>
    </location>
</feature>
<gene>
    <name evidence="2" type="ORF">DM868_13525</name>
</gene>
<sequence length="124" mass="13376">MALLGDVEPRQRVGAGLLFLIIAMGVLVVQPATPVLTATIASINLLFSALFLLTVGRDTTTATYDVGFWLLSIVVALAVYLSTTIVLTGTIDLFQVLVFTIVFGLVLGLLAELRANLTDRRDRR</sequence>
<evidence type="ECO:0000256" key="1">
    <source>
        <dbReference type="SAM" id="Phobius"/>
    </source>
</evidence>
<evidence type="ECO:0000313" key="2">
    <source>
        <dbReference type="EMBL" id="TKR24939.1"/>
    </source>
</evidence>
<name>A0A4U5JFW2_9EURY</name>
<comment type="caution">
    <text evidence="2">The sequence shown here is derived from an EMBL/GenBank/DDBJ whole genome shotgun (WGS) entry which is preliminary data.</text>
</comment>
<protein>
    <submittedName>
        <fullName evidence="2">Uncharacterized protein</fullName>
    </submittedName>
</protein>
<dbReference type="OrthoDB" id="379904at2157"/>
<feature type="transmembrane region" description="Helical" evidence="1">
    <location>
        <begin position="12"/>
        <end position="29"/>
    </location>
</feature>